<evidence type="ECO:0000256" key="1">
    <source>
        <dbReference type="SAM" id="MobiDB-lite"/>
    </source>
</evidence>
<gene>
    <name evidence="2" type="ORF">HPT29_025615</name>
</gene>
<name>A0ABY5RZZ6_9HYPH</name>
<keyword evidence="3" id="KW-1185">Reference proteome</keyword>
<proteinExistence type="predicted"/>
<dbReference type="InterPro" id="IPR009758">
    <property type="entry name" value="DUF1326"/>
</dbReference>
<evidence type="ECO:0000313" key="2">
    <source>
        <dbReference type="EMBL" id="UVF22529.1"/>
    </source>
</evidence>
<organism evidence="2 3">
    <name type="scientific">Microvirga terrae</name>
    <dbReference type="NCBI Taxonomy" id="2740529"/>
    <lineage>
        <taxon>Bacteria</taxon>
        <taxon>Pseudomonadati</taxon>
        <taxon>Pseudomonadota</taxon>
        <taxon>Alphaproteobacteria</taxon>
        <taxon>Hyphomicrobiales</taxon>
        <taxon>Methylobacteriaceae</taxon>
        <taxon>Microvirga</taxon>
    </lineage>
</organism>
<sequence>MIDWYVEGISFGSCNCDYGCPCQFERRPSHGNCRGFEVVRIDRGHFGDVPLGNLHVALFYAWPGAIFEGGGTMQAVIDERADERQRQALATIIHGGETQEAKTHWWVFHAMASTVHEPIFAPIAFEADIDRRRASVSIVGRLVASGRPIISPATGEEHRVRIDLPKGIEFELAEIGSASAQGWGPIPLELDDTYGQFNVLRLTGAGVVHARGRQPSDSPARYGDQSADSSWRKYGSF</sequence>
<dbReference type="PIRSF" id="PIRSF033303">
    <property type="entry name" value="UCP033303"/>
    <property type="match status" value="1"/>
</dbReference>
<evidence type="ECO:0000313" key="3">
    <source>
        <dbReference type="Proteomes" id="UP001017257"/>
    </source>
</evidence>
<geneLocation type="plasmid" evidence="2 3">
    <name>pR24_1</name>
</geneLocation>
<feature type="region of interest" description="Disordered" evidence="1">
    <location>
        <begin position="210"/>
        <end position="237"/>
    </location>
</feature>
<keyword evidence="2" id="KW-0614">Plasmid</keyword>
<dbReference type="EMBL" id="CP102846">
    <property type="protein sequence ID" value="UVF22529.1"/>
    <property type="molecule type" value="Genomic_DNA"/>
</dbReference>
<dbReference type="Proteomes" id="UP001017257">
    <property type="component" value="Plasmid pR24_1"/>
</dbReference>
<accession>A0ABY5RZZ6</accession>
<dbReference type="RefSeq" id="WP_210271960.1">
    <property type="nucleotide sequence ID" value="NZ_CP102846.1"/>
</dbReference>
<protein>
    <submittedName>
        <fullName evidence="2">DUF1326 domain-containing protein</fullName>
    </submittedName>
</protein>
<reference evidence="2" key="1">
    <citation type="submission" date="2022-08" db="EMBL/GenBank/DDBJ databases">
        <title>Microvirga terrae sp. nov., isolated from soil.</title>
        <authorList>
            <person name="Kim K.H."/>
            <person name="Seo Y.L."/>
            <person name="Kim J.M."/>
            <person name="Lee J.K."/>
            <person name="Han D.M."/>
            <person name="Jeon C.O."/>
        </authorList>
    </citation>
    <scope>NUCLEOTIDE SEQUENCE</scope>
    <source>
        <strain evidence="2">R24</strain>
        <plasmid evidence="2">pR24_1</plasmid>
    </source>
</reference>
<dbReference type="InterPro" id="IPR014581">
    <property type="entry name" value="UCP033303"/>
</dbReference>
<dbReference type="Pfam" id="PF07040">
    <property type="entry name" value="DUF1326"/>
    <property type="match status" value="1"/>
</dbReference>